<gene>
    <name evidence="1" type="ORF">EVAR_70430_1</name>
</gene>
<sequence length="160" mass="17625">MFHANQAHPQENVDIHIHQGVRSVKNNEQIRSQSPHVTCSRALGNILRDNSLWHNDGGCHSIKYFLCGGVPEAHFTSQSRCKVRVQIGFQKKRSRTPLICNLNGPLEAAHVRGRRAPSIATKPNNSAKIANATSDHAFTALRLVLQSLNTGEIYGLKTGS</sequence>
<evidence type="ECO:0000313" key="1">
    <source>
        <dbReference type="EMBL" id="GBP97856.1"/>
    </source>
</evidence>
<name>A0A4C2AB36_EUMVA</name>
<protein>
    <submittedName>
        <fullName evidence="1">Uncharacterized protein</fullName>
    </submittedName>
</protein>
<accession>A0A4C2AB36</accession>
<reference evidence="1 2" key="1">
    <citation type="journal article" date="2019" name="Commun. Biol.">
        <title>The bagworm genome reveals a unique fibroin gene that provides high tensile strength.</title>
        <authorList>
            <person name="Kono N."/>
            <person name="Nakamura H."/>
            <person name="Ohtoshi R."/>
            <person name="Tomita M."/>
            <person name="Numata K."/>
            <person name="Arakawa K."/>
        </authorList>
    </citation>
    <scope>NUCLEOTIDE SEQUENCE [LARGE SCALE GENOMIC DNA]</scope>
</reference>
<proteinExistence type="predicted"/>
<keyword evidence="2" id="KW-1185">Reference proteome</keyword>
<comment type="caution">
    <text evidence="1">The sequence shown here is derived from an EMBL/GenBank/DDBJ whole genome shotgun (WGS) entry which is preliminary data.</text>
</comment>
<dbReference type="AlphaFoldDB" id="A0A4C2AB36"/>
<dbReference type="Proteomes" id="UP000299102">
    <property type="component" value="Unassembled WGS sequence"/>
</dbReference>
<dbReference type="OrthoDB" id="19300at2759"/>
<dbReference type="EMBL" id="BGZK01003015">
    <property type="protein sequence ID" value="GBP97856.1"/>
    <property type="molecule type" value="Genomic_DNA"/>
</dbReference>
<evidence type="ECO:0000313" key="2">
    <source>
        <dbReference type="Proteomes" id="UP000299102"/>
    </source>
</evidence>
<organism evidence="1 2">
    <name type="scientific">Eumeta variegata</name>
    <name type="common">Bagworm moth</name>
    <name type="synonym">Eumeta japonica</name>
    <dbReference type="NCBI Taxonomy" id="151549"/>
    <lineage>
        <taxon>Eukaryota</taxon>
        <taxon>Metazoa</taxon>
        <taxon>Ecdysozoa</taxon>
        <taxon>Arthropoda</taxon>
        <taxon>Hexapoda</taxon>
        <taxon>Insecta</taxon>
        <taxon>Pterygota</taxon>
        <taxon>Neoptera</taxon>
        <taxon>Endopterygota</taxon>
        <taxon>Lepidoptera</taxon>
        <taxon>Glossata</taxon>
        <taxon>Ditrysia</taxon>
        <taxon>Tineoidea</taxon>
        <taxon>Psychidae</taxon>
        <taxon>Oiketicinae</taxon>
        <taxon>Eumeta</taxon>
    </lineage>
</organism>